<name>T0PTP0_SAPDV</name>
<dbReference type="PROSITE" id="PS50848">
    <property type="entry name" value="START"/>
    <property type="match status" value="1"/>
</dbReference>
<dbReference type="STRING" id="1156394.T0PTP0"/>
<evidence type="ECO:0000256" key="3">
    <source>
        <dbReference type="ARBA" id="ARBA00022833"/>
    </source>
</evidence>
<dbReference type="InterPro" id="IPR002913">
    <property type="entry name" value="START_lipid-bd_dom"/>
</dbReference>
<dbReference type="PANTHER" id="PTHR13510">
    <property type="entry name" value="FYVE-FINGER-CONTAINING RAB5 EFFECTOR PROTEIN RABENOSYN-5-RELATED"/>
    <property type="match status" value="1"/>
</dbReference>
<evidence type="ECO:0000256" key="2">
    <source>
        <dbReference type="ARBA" id="ARBA00022771"/>
    </source>
</evidence>
<evidence type="ECO:0008006" key="9">
    <source>
        <dbReference type="Google" id="ProtNLM"/>
    </source>
</evidence>
<dbReference type="EMBL" id="JH767265">
    <property type="protein sequence ID" value="EQC25596.1"/>
    <property type="molecule type" value="Genomic_DNA"/>
</dbReference>
<keyword evidence="8" id="KW-1185">Reference proteome</keyword>
<dbReference type="OMA" id="RWMATEC"/>
<evidence type="ECO:0000256" key="1">
    <source>
        <dbReference type="ARBA" id="ARBA00022723"/>
    </source>
</evidence>
<evidence type="ECO:0000313" key="7">
    <source>
        <dbReference type="EMBL" id="EQC25596.1"/>
    </source>
</evidence>
<dbReference type="InterPro" id="IPR052727">
    <property type="entry name" value="Rab4/Rab5_effector"/>
</dbReference>
<keyword evidence="1" id="KW-0479">Metal-binding</keyword>
<keyword evidence="3" id="KW-0862">Zinc</keyword>
<organism evidence="7 8">
    <name type="scientific">Saprolegnia diclina (strain VS20)</name>
    <dbReference type="NCBI Taxonomy" id="1156394"/>
    <lineage>
        <taxon>Eukaryota</taxon>
        <taxon>Sar</taxon>
        <taxon>Stramenopiles</taxon>
        <taxon>Oomycota</taxon>
        <taxon>Saprolegniomycetes</taxon>
        <taxon>Saprolegniales</taxon>
        <taxon>Saprolegniaceae</taxon>
        <taxon>Saprolegnia</taxon>
    </lineage>
</organism>
<dbReference type="SUPFAM" id="SSF55961">
    <property type="entry name" value="Bet v1-like"/>
    <property type="match status" value="1"/>
</dbReference>
<gene>
    <name evidence="7" type="ORF">SDRG_16528</name>
</gene>
<dbReference type="RefSeq" id="XP_008620964.1">
    <property type="nucleotide sequence ID" value="XM_008622742.1"/>
</dbReference>
<feature type="domain" description="FYVE-type" evidence="5">
    <location>
        <begin position="273"/>
        <end position="323"/>
    </location>
</feature>
<dbReference type="PROSITE" id="PS50178">
    <property type="entry name" value="ZF_FYVE"/>
    <property type="match status" value="1"/>
</dbReference>
<dbReference type="Gene3D" id="3.30.530.20">
    <property type="match status" value="1"/>
</dbReference>
<sequence>MGELPSRHDNLEDFPLPPDFFRSDPLSAIELRYLEGLGQHNMAKLVTLAESFLDAKAFPCIKASRNLRLYQGLAPPSEPNIIPFRATTTVQATFRELTHIVCNVTSEQMTNAVHKYAYELLDMAILHEIPTPTPQQQRMFVRWMATECPPPLRRRDFCVLEVHHEALLRNGKRAFLISQHSIRLSSCPDLKSAYNLVRGSIYNSGTIIMETDTPGILDVHTHTQMDLKGRVPSWLHKVVVRQRVARLQSLHASLEDLRLGETLEGTYIPMVPVDARSHCGGCGKAFHTFPKWRRKHHCQLCGEVFCAKCATPSPTKGRVCYACVGTTVESSLRSPCRSADVTYAKHSLFADFPDDDDGSIVGANTTGHMPVYHPCTSSSTLLQLLDEPRKQRVGELSTPDVALEALQFDWLAPGELASPHQGSALLPMLEVDSAHVLRLIV</sequence>
<dbReference type="InterPro" id="IPR017455">
    <property type="entry name" value="Znf_FYVE-rel"/>
</dbReference>
<dbReference type="VEuPathDB" id="FungiDB:SDRG_16528"/>
<dbReference type="InterPro" id="IPR013083">
    <property type="entry name" value="Znf_RING/FYVE/PHD"/>
</dbReference>
<dbReference type="InterPro" id="IPR023393">
    <property type="entry name" value="START-like_dom_sf"/>
</dbReference>
<dbReference type="Proteomes" id="UP000030762">
    <property type="component" value="Unassembled WGS sequence"/>
</dbReference>
<evidence type="ECO:0000259" key="5">
    <source>
        <dbReference type="PROSITE" id="PS50178"/>
    </source>
</evidence>
<dbReference type="InParanoid" id="T0PTP0"/>
<dbReference type="InterPro" id="IPR000306">
    <property type="entry name" value="Znf_FYVE"/>
</dbReference>
<dbReference type="SUPFAM" id="SSF57903">
    <property type="entry name" value="FYVE/PHD zinc finger"/>
    <property type="match status" value="1"/>
</dbReference>
<dbReference type="OrthoDB" id="660555at2759"/>
<dbReference type="GO" id="GO:0008289">
    <property type="term" value="F:lipid binding"/>
    <property type="evidence" value="ECO:0007669"/>
    <property type="project" value="InterPro"/>
</dbReference>
<protein>
    <recommendedName>
        <fullName evidence="9">FYVE-type domain-containing protein</fullName>
    </recommendedName>
</protein>
<feature type="domain" description="START" evidence="6">
    <location>
        <begin position="83"/>
        <end position="246"/>
    </location>
</feature>
<dbReference type="Pfam" id="PF01363">
    <property type="entry name" value="FYVE"/>
    <property type="match status" value="1"/>
</dbReference>
<dbReference type="Pfam" id="PF01852">
    <property type="entry name" value="START"/>
    <property type="match status" value="1"/>
</dbReference>
<dbReference type="PANTHER" id="PTHR13510:SF44">
    <property type="entry name" value="RABENOSYN-5"/>
    <property type="match status" value="1"/>
</dbReference>
<keyword evidence="2 4" id="KW-0863">Zinc-finger</keyword>
<evidence type="ECO:0000259" key="6">
    <source>
        <dbReference type="PROSITE" id="PS50848"/>
    </source>
</evidence>
<dbReference type="GO" id="GO:0008270">
    <property type="term" value="F:zinc ion binding"/>
    <property type="evidence" value="ECO:0007669"/>
    <property type="project" value="UniProtKB-KW"/>
</dbReference>
<evidence type="ECO:0000313" key="8">
    <source>
        <dbReference type="Proteomes" id="UP000030762"/>
    </source>
</evidence>
<dbReference type="GeneID" id="19957255"/>
<reference evidence="7 8" key="1">
    <citation type="submission" date="2012-04" db="EMBL/GenBank/DDBJ databases">
        <title>The Genome Sequence of Saprolegnia declina VS20.</title>
        <authorList>
            <consortium name="The Broad Institute Genome Sequencing Platform"/>
            <person name="Russ C."/>
            <person name="Nusbaum C."/>
            <person name="Tyler B."/>
            <person name="van West P."/>
            <person name="Dieguez-Uribeondo J."/>
            <person name="de Bruijn I."/>
            <person name="Tripathy S."/>
            <person name="Jiang R."/>
            <person name="Young S.K."/>
            <person name="Zeng Q."/>
            <person name="Gargeya S."/>
            <person name="Fitzgerald M."/>
            <person name="Haas B."/>
            <person name="Abouelleil A."/>
            <person name="Alvarado L."/>
            <person name="Arachchi H.M."/>
            <person name="Berlin A."/>
            <person name="Chapman S.B."/>
            <person name="Goldberg J."/>
            <person name="Griggs A."/>
            <person name="Gujja S."/>
            <person name="Hansen M."/>
            <person name="Howarth C."/>
            <person name="Imamovic A."/>
            <person name="Larimer J."/>
            <person name="McCowen C."/>
            <person name="Montmayeur A."/>
            <person name="Murphy C."/>
            <person name="Neiman D."/>
            <person name="Pearson M."/>
            <person name="Priest M."/>
            <person name="Roberts A."/>
            <person name="Saif S."/>
            <person name="Shea T."/>
            <person name="Sisk P."/>
            <person name="Sykes S."/>
            <person name="Wortman J."/>
            <person name="Nusbaum C."/>
            <person name="Birren B."/>
        </authorList>
    </citation>
    <scope>NUCLEOTIDE SEQUENCE [LARGE SCALE GENOMIC DNA]</scope>
    <source>
        <strain evidence="7 8">VS20</strain>
    </source>
</reference>
<accession>T0PTP0</accession>
<dbReference type="Gene3D" id="3.30.40.10">
    <property type="entry name" value="Zinc/RING finger domain, C3HC4 (zinc finger)"/>
    <property type="match status" value="1"/>
</dbReference>
<proteinExistence type="predicted"/>
<dbReference type="SMART" id="SM00064">
    <property type="entry name" value="FYVE"/>
    <property type="match status" value="1"/>
</dbReference>
<dbReference type="AlphaFoldDB" id="T0PTP0"/>
<dbReference type="InterPro" id="IPR011011">
    <property type="entry name" value="Znf_FYVE_PHD"/>
</dbReference>
<evidence type="ECO:0000256" key="4">
    <source>
        <dbReference type="PROSITE-ProRule" id="PRU00091"/>
    </source>
</evidence>